<evidence type="ECO:0000313" key="1">
    <source>
        <dbReference type="EMBL" id="KXB29976.1"/>
    </source>
</evidence>
<sequence>MVISSEPVDIFLGITLAFNQFPRFHKAVEITVRQITFMIKNAIYKSGRFSLQRNLSVYIGLKRAPYSEYAVTTLTKGSGYFPITPKIISQIRCSRFYA</sequence>
<dbReference type="EMBL" id="LODL01000021">
    <property type="protein sequence ID" value="KXB29976.1"/>
    <property type="molecule type" value="Genomic_DNA"/>
</dbReference>
<protein>
    <submittedName>
        <fullName evidence="1">Uncharacterized protein</fullName>
    </submittedName>
</protein>
<accession>A0A133XGE1</accession>
<proteinExistence type="predicted"/>
<keyword evidence="2" id="KW-1185">Reference proteome</keyword>
<dbReference type="AlphaFoldDB" id="A0A133XGE1"/>
<dbReference type="Proteomes" id="UP000070186">
    <property type="component" value="Unassembled WGS sequence"/>
</dbReference>
<name>A0A133XGE1_9RHOO</name>
<organism evidence="1 2">
    <name type="scientific">Dechloromonas denitrificans</name>
    <dbReference type="NCBI Taxonomy" id="281362"/>
    <lineage>
        <taxon>Bacteria</taxon>
        <taxon>Pseudomonadati</taxon>
        <taxon>Pseudomonadota</taxon>
        <taxon>Betaproteobacteria</taxon>
        <taxon>Rhodocyclales</taxon>
        <taxon>Azonexaceae</taxon>
        <taxon>Dechloromonas</taxon>
    </lineage>
</organism>
<comment type="caution">
    <text evidence="1">The sequence shown here is derived from an EMBL/GenBank/DDBJ whole genome shotgun (WGS) entry which is preliminary data.</text>
</comment>
<reference evidence="1 2" key="1">
    <citation type="submission" date="2015-12" db="EMBL/GenBank/DDBJ databases">
        <title>Nitrous oxide reduction kinetics distinguish bacteria harboring typical versus atypical NosZ.</title>
        <authorList>
            <person name="Yoon S."/>
            <person name="Nissen S."/>
            <person name="Park D."/>
            <person name="Sanford R.A."/>
            <person name="Loeffler F.E."/>
        </authorList>
    </citation>
    <scope>NUCLEOTIDE SEQUENCE [LARGE SCALE GENOMIC DNA]</scope>
    <source>
        <strain evidence="1 2">ATCC BAA-841</strain>
    </source>
</reference>
<evidence type="ECO:0000313" key="2">
    <source>
        <dbReference type="Proteomes" id="UP000070186"/>
    </source>
</evidence>
<gene>
    <name evidence="1" type="ORF">AT959_11295</name>
</gene>